<accession>V2TT69</accession>
<dbReference type="HOGENOM" id="CLU_167335_0_0_6"/>
<sequence>MNKLSTEVSARARNEVARVLQDLASCNQGQIAEQLGLDPSTLSRMKNDKKTNGLTEIENCLVLLDILGYKTVNKKYRMIREEKLNALFVMAKAWMESKQSVDDFFQDDIEDFGIGFDLGYKEKA</sequence>
<protein>
    <submittedName>
        <fullName evidence="1">Uncharacterized protein</fullName>
    </submittedName>
</protein>
<dbReference type="eggNOG" id="ENOG5031RXI">
    <property type="taxonomic scope" value="Bacteria"/>
</dbReference>
<evidence type="ECO:0000313" key="2">
    <source>
        <dbReference type="Proteomes" id="UP000023785"/>
    </source>
</evidence>
<dbReference type="InterPro" id="IPR010982">
    <property type="entry name" value="Lambda_DNA-bd_dom_sf"/>
</dbReference>
<dbReference type="GO" id="GO:0003677">
    <property type="term" value="F:DNA binding"/>
    <property type="evidence" value="ECO:0007669"/>
    <property type="project" value="InterPro"/>
</dbReference>
<dbReference type="EMBL" id="AYER01000001">
    <property type="protein sequence ID" value="ESK41236.1"/>
    <property type="molecule type" value="Genomic_DNA"/>
</dbReference>
<dbReference type="Proteomes" id="UP000023785">
    <property type="component" value="Unassembled WGS sequence"/>
</dbReference>
<reference evidence="1 2" key="1">
    <citation type="submission" date="2013-10" db="EMBL/GenBank/DDBJ databases">
        <title>The Genome Sequence of Acinetobacter nectaris CIP 110549.</title>
        <authorList>
            <consortium name="The Broad Institute Genomics Platform"/>
            <consortium name="The Broad Institute Genome Sequencing Center for Infectious Disease"/>
            <person name="Cerqueira G."/>
            <person name="Feldgarden M."/>
            <person name="Courvalin P."/>
            <person name="Grillot-Courvalin C."/>
            <person name="Clermont D."/>
            <person name="Rocha E."/>
            <person name="Yoon E.-J."/>
            <person name="Nemec A."/>
            <person name="Young S.K."/>
            <person name="Zeng Q."/>
            <person name="Gargeya S."/>
            <person name="Fitzgerald M."/>
            <person name="Abouelleil A."/>
            <person name="Alvarado L."/>
            <person name="Berlin A.M."/>
            <person name="Chapman S.B."/>
            <person name="Gainer-Dewar J."/>
            <person name="Goldberg J."/>
            <person name="Gnerre S."/>
            <person name="Griggs A."/>
            <person name="Gujja S."/>
            <person name="Hansen M."/>
            <person name="Howarth C."/>
            <person name="Imamovic A."/>
            <person name="Ireland A."/>
            <person name="Larimer J."/>
            <person name="McCowan C."/>
            <person name="Murphy C."/>
            <person name="Pearson M."/>
            <person name="Poon T.W."/>
            <person name="Priest M."/>
            <person name="Roberts A."/>
            <person name="Saif S."/>
            <person name="Shea T."/>
            <person name="Sykes S."/>
            <person name="Wortman J."/>
            <person name="Nusbaum C."/>
            <person name="Birren B."/>
        </authorList>
    </citation>
    <scope>NUCLEOTIDE SEQUENCE [LARGE SCALE GENOMIC DNA]</scope>
    <source>
        <strain evidence="1 2">CIP 110549</strain>
    </source>
</reference>
<dbReference type="AlphaFoldDB" id="V2TT69"/>
<dbReference type="SUPFAM" id="SSF47413">
    <property type="entry name" value="lambda repressor-like DNA-binding domains"/>
    <property type="match status" value="1"/>
</dbReference>
<dbReference type="RefSeq" id="WP_023271829.1">
    <property type="nucleotide sequence ID" value="NZ_KI530712.1"/>
</dbReference>
<evidence type="ECO:0000313" key="1">
    <source>
        <dbReference type="EMBL" id="ESK41236.1"/>
    </source>
</evidence>
<dbReference type="STRING" id="1392540.P256_00225"/>
<keyword evidence="2" id="KW-1185">Reference proteome</keyword>
<comment type="caution">
    <text evidence="1">The sequence shown here is derived from an EMBL/GenBank/DDBJ whole genome shotgun (WGS) entry which is preliminary data.</text>
</comment>
<gene>
    <name evidence="1" type="ORF">P256_00225</name>
</gene>
<organism evidence="1 2">
    <name type="scientific">Acinetobacter nectaris CIP 110549</name>
    <dbReference type="NCBI Taxonomy" id="1392540"/>
    <lineage>
        <taxon>Bacteria</taxon>
        <taxon>Pseudomonadati</taxon>
        <taxon>Pseudomonadota</taxon>
        <taxon>Gammaproteobacteria</taxon>
        <taxon>Moraxellales</taxon>
        <taxon>Moraxellaceae</taxon>
        <taxon>Acinetobacter</taxon>
    </lineage>
</organism>
<dbReference type="Gene3D" id="1.10.260.40">
    <property type="entry name" value="lambda repressor-like DNA-binding domains"/>
    <property type="match status" value="1"/>
</dbReference>
<dbReference type="PATRIC" id="fig|1392540.3.peg.220"/>
<dbReference type="OrthoDB" id="6690541at2"/>
<proteinExistence type="predicted"/>
<name>V2TT69_9GAMM</name>